<dbReference type="FunFam" id="1.10.630.10:FF:000026">
    <property type="entry name" value="Cytochrome P450 82C4"/>
    <property type="match status" value="1"/>
</dbReference>
<keyword evidence="9" id="KW-0812">Transmembrane</keyword>
<dbReference type="PRINTS" id="PR00385">
    <property type="entry name" value="P450"/>
</dbReference>
<keyword evidence="2 7" id="KW-0349">Heme</keyword>
<keyword evidence="4 8" id="KW-0560">Oxidoreductase</keyword>
<dbReference type="EMBL" id="BSYR01000020">
    <property type="protein sequence ID" value="GMI85679.1"/>
    <property type="molecule type" value="Genomic_DNA"/>
</dbReference>
<evidence type="ECO:0000256" key="4">
    <source>
        <dbReference type="ARBA" id="ARBA00023002"/>
    </source>
</evidence>
<dbReference type="GO" id="GO:0020037">
    <property type="term" value="F:heme binding"/>
    <property type="evidence" value="ECO:0007669"/>
    <property type="project" value="InterPro"/>
</dbReference>
<keyword evidence="9" id="KW-0472">Membrane</keyword>
<proteinExistence type="inferred from homology"/>
<protein>
    <submittedName>
        <fullName evidence="10">Cytochrome P450, family 82, subfamily G, polypeptide 1</fullName>
    </submittedName>
</protein>
<dbReference type="Proteomes" id="UP001165190">
    <property type="component" value="Unassembled WGS sequence"/>
</dbReference>
<dbReference type="PANTHER" id="PTHR47947:SF25">
    <property type="entry name" value="DIMETHYLNONATRIENE SYNTHASE"/>
    <property type="match status" value="1"/>
</dbReference>
<evidence type="ECO:0000256" key="5">
    <source>
        <dbReference type="ARBA" id="ARBA00023004"/>
    </source>
</evidence>
<dbReference type="PROSITE" id="PS00086">
    <property type="entry name" value="CYTOCHROME_P450"/>
    <property type="match status" value="1"/>
</dbReference>
<gene>
    <name evidence="10" type="ORF">HRI_002237300</name>
</gene>
<evidence type="ECO:0000256" key="7">
    <source>
        <dbReference type="PIRSR" id="PIRSR602401-1"/>
    </source>
</evidence>
<dbReference type="AlphaFoldDB" id="A0A9W7HWH1"/>
<dbReference type="PANTHER" id="PTHR47947">
    <property type="entry name" value="CYTOCHROME P450 82C3-RELATED"/>
    <property type="match status" value="1"/>
</dbReference>
<dbReference type="InterPro" id="IPR002401">
    <property type="entry name" value="Cyt_P450_E_grp-I"/>
</dbReference>
<comment type="similarity">
    <text evidence="1 8">Belongs to the cytochrome P450 family.</text>
</comment>
<dbReference type="GO" id="GO:0016709">
    <property type="term" value="F:oxidoreductase activity, acting on paired donors, with incorporation or reduction of molecular oxygen, NAD(P)H as one donor, and incorporation of one atom of oxygen"/>
    <property type="evidence" value="ECO:0007669"/>
    <property type="project" value="UniProtKB-ARBA"/>
</dbReference>
<name>A0A9W7HWH1_HIBTR</name>
<feature type="binding site" description="axial binding residue" evidence="7">
    <location>
        <position position="470"/>
    </location>
    <ligand>
        <name>heme</name>
        <dbReference type="ChEBI" id="CHEBI:30413"/>
    </ligand>
    <ligandPart>
        <name>Fe</name>
        <dbReference type="ChEBI" id="CHEBI:18248"/>
    </ligandPart>
</feature>
<keyword evidence="11" id="KW-1185">Reference proteome</keyword>
<dbReference type="InterPro" id="IPR050651">
    <property type="entry name" value="Plant_Cytochrome_P450_Monoox"/>
</dbReference>
<reference evidence="10" key="1">
    <citation type="submission" date="2023-05" db="EMBL/GenBank/DDBJ databases">
        <title>Genome and transcriptome analyses reveal genes involved in the formation of fine ridges on petal epidermal cells in Hibiscus trionum.</title>
        <authorList>
            <person name="Koshimizu S."/>
            <person name="Masuda S."/>
            <person name="Ishii T."/>
            <person name="Shirasu K."/>
            <person name="Hoshino A."/>
            <person name="Arita M."/>
        </authorList>
    </citation>
    <scope>NUCLEOTIDE SEQUENCE</scope>
    <source>
        <strain evidence="10">Hamamatsu line</strain>
    </source>
</reference>
<evidence type="ECO:0000256" key="1">
    <source>
        <dbReference type="ARBA" id="ARBA00010617"/>
    </source>
</evidence>
<dbReference type="OrthoDB" id="507451at2759"/>
<sequence>MGTQKLSGNTFGITMDLYAYLQSIVSLFMFLYFLSKFAQKNPKKNSIPQPSGSLPLIGHLHLLSGKETLCKQLATMADTYGPLYSLKLGTHRVLVVSSWEIAKDCFTTNDLTLATRASIAGGRHMGYNNAIFALAPYGEYWRNIRKMVTIELLSSHRLEKLKHIRFSELDSLIKELYGLSRNGAENRAGVSISEALEQFTFNTILRLLVGKRFSSSDYTEVNSEPWRYEKAIKQAVYLFGNFVVADALPYLEWLDFQGHIRSMKRTGKEIDSVISVWLEEHLERKRKTQGTSESDFMDVMLTHLPEETVISGHTRDTIVKATTMILTLTGGESTSVTVTWALSLLLNHPNVLKAAREELDRQVGKERWVQESDINNLKYLQAIVKETLRLYPPGPITGIREATKDCRIAGYDVSKGTRLIVNLWKLQRDPRVWENAHVFQPERFMTTHAHVDFRGQNFEYMPFSSGRRSCPGITFGLQVVHLTVAKLIQGFDIRTTDGMAVDMEEGLGLALPKLNPLEVVLTPRLGSELYERL</sequence>
<keyword evidence="6 8" id="KW-0503">Monooxygenase</keyword>
<evidence type="ECO:0000256" key="2">
    <source>
        <dbReference type="ARBA" id="ARBA00022617"/>
    </source>
</evidence>
<organism evidence="10 11">
    <name type="scientific">Hibiscus trionum</name>
    <name type="common">Flower of an hour</name>
    <dbReference type="NCBI Taxonomy" id="183268"/>
    <lineage>
        <taxon>Eukaryota</taxon>
        <taxon>Viridiplantae</taxon>
        <taxon>Streptophyta</taxon>
        <taxon>Embryophyta</taxon>
        <taxon>Tracheophyta</taxon>
        <taxon>Spermatophyta</taxon>
        <taxon>Magnoliopsida</taxon>
        <taxon>eudicotyledons</taxon>
        <taxon>Gunneridae</taxon>
        <taxon>Pentapetalae</taxon>
        <taxon>rosids</taxon>
        <taxon>malvids</taxon>
        <taxon>Malvales</taxon>
        <taxon>Malvaceae</taxon>
        <taxon>Malvoideae</taxon>
        <taxon>Hibiscus</taxon>
    </lineage>
</organism>
<accession>A0A9W7HWH1</accession>
<keyword evidence="3 7" id="KW-0479">Metal-binding</keyword>
<dbReference type="InterPro" id="IPR017972">
    <property type="entry name" value="Cyt_P450_CS"/>
</dbReference>
<dbReference type="SUPFAM" id="SSF48264">
    <property type="entry name" value="Cytochrome P450"/>
    <property type="match status" value="1"/>
</dbReference>
<dbReference type="Pfam" id="PF00067">
    <property type="entry name" value="p450"/>
    <property type="match status" value="1"/>
</dbReference>
<evidence type="ECO:0000313" key="11">
    <source>
        <dbReference type="Proteomes" id="UP001165190"/>
    </source>
</evidence>
<comment type="cofactor">
    <cofactor evidence="7">
        <name>heme</name>
        <dbReference type="ChEBI" id="CHEBI:30413"/>
    </cofactor>
</comment>
<dbReference type="GO" id="GO:0046246">
    <property type="term" value="P:terpene biosynthetic process"/>
    <property type="evidence" value="ECO:0007669"/>
    <property type="project" value="TreeGrafter"/>
</dbReference>
<evidence type="ECO:0000256" key="9">
    <source>
        <dbReference type="SAM" id="Phobius"/>
    </source>
</evidence>
<keyword evidence="9" id="KW-1133">Transmembrane helix</keyword>
<dbReference type="CDD" id="cd20654">
    <property type="entry name" value="CYP82"/>
    <property type="match status" value="1"/>
</dbReference>
<evidence type="ECO:0000256" key="3">
    <source>
        <dbReference type="ARBA" id="ARBA00022723"/>
    </source>
</evidence>
<evidence type="ECO:0000256" key="6">
    <source>
        <dbReference type="ARBA" id="ARBA00023033"/>
    </source>
</evidence>
<evidence type="ECO:0000313" key="10">
    <source>
        <dbReference type="EMBL" id="GMI85679.1"/>
    </source>
</evidence>
<comment type="caution">
    <text evidence="10">The sequence shown here is derived from an EMBL/GenBank/DDBJ whole genome shotgun (WGS) entry which is preliminary data.</text>
</comment>
<feature type="transmembrane region" description="Helical" evidence="9">
    <location>
        <begin position="17"/>
        <end position="34"/>
    </location>
</feature>
<dbReference type="InterPro" id="IPR036396">
    <property type="entry name" value="Cyt_P450_sf"/>
</dbReference>
<dbReference type="InterPro" id="IPR001128">
    <property type="entry name" value="Cyt_P450"/>
</dbReference>
<keyword evidence="5 7" id="KW-0408">Iron</keyword>
<evidence type="ECO:0000256" key="8">
    <source>
        <dbReference type="RuleBase" id="RU000461"/>
    </source>
</evidence>
<dbReference type="Gene3D" id="1.10.630.10">
    <property type="entry name" value="Cytochrome P450"/>
    <property type="match status" value="1"/>
</dbReference>
<dbReference type="GO" id="GO:0005506">
    <property type="term" value="F:iron ion binding"/>
    <property type="evidence" value="ECO:0007669"/>
    <property type="project" value="InterPro"/>
</dbReference>
<dbReference type="PRINTS" id="PR00463">
    <property type="entry name" value="EP450I"/>
</dbReference>